<dbReference type="Proteomes" id="UP000219621">
    <property type="component" value="Unassembled WGS sequence"/>
</dbReference>
<feature type="transmembrane region" description="Helical" evidence="9">
    <location>
        <begin position="272"/>
        <end position="297"/>
    </location>
</feature>
<dbReference type="GO" id="GO:0022857">
    <property type="term" value="F:transmembrane transporter activity"/>
    <property type="evidence" value="ECO:0007669"/>
    <property type="project" value="InterPro"/>
</dbReference>
<feature type="transmembrane region" description="Helical" evidence="9">
    <location>
        <begin position="20"/>
        <end position="45"/>
    </location>
</feature>
<evidence type="ECO:0000256" key="7">
    <source>
        <dbReference type="ARBA" id="ARBA00023136"/>
    </source>
</evidence>
<feature type="transmembrane region" description="Helical" evidence="9">
    <location>
        <begin position="110"/>
        <end position="131"/>
    </location>
</feature>
<evidence type="ECO:0000256" key="4">
    <source>
        <dbReference type="ARBA" id="ARBA00022692"/>
    </source>
</evidence>
<dbReference type="CDD" id="cd06582">
    <property type="entry name" value="TM_PBP1_LivH_like"/>
    <property type="match status" value="1"/>
</dbReference>
<gene>
    <name evidence="10" type="ORF">SAMN05421508_102397</name>
</gene>
<keyword evidence="7 9" id="KW-0472">Membrane</keyword>
<name>A0A286G9Z4_9PROT</name>
<feature type="transmembrane region" description="Helical" evidence="9">
    <location>
        <begin position="244"/>
        <end position="265"/>
    </location>
</feature>
<evidence type="ECO:0000256" key="5">
    <source>
        <dbReference type="ARBA" id="ARBA00022970"/>
    </source>
</evidence>
<keyword evidence="5" id="KW-0029">Amino-acid transport</keyword>
<evidence type="ECO:0000256" key="8">
    <source>
        <dbReference type="ARBA" id="ARBA00037998"/>
    </source>
</evidence>
<feature type="transmembrane region" description="Helical" evidence="9">
    <location>
        <begin position="205"/>
        <end position="224"/>
    </location>
</feature>
<evidence type="ECO:0000256" key="9">
    <source>
        <dbReference type="SAM" id="Phobius"/>
    </source>
</evidence>
<dbReference type="RefSeq" id="WP_097278146.1">
    <property type="nucleotide sequence ID" value="NZ_OCNJ01000002.1"/>
</dbReference>
<keyword evidence="11" id="KW-1185">Reference proteome</keyword>
<keyword evidence="2" id="KW-0813">Transport</keyword>
<dbReference type="GO" id="GO:0005886">
    <property type="term" value="C:plasma membrane"/>
    <property type="evidence" value="ECO:0007669"/>
    <property type="project" value="UniProtKB-SubCell"/>
</dbReference>
<feature type="transmembrane region" description="Helical" evidence="9">
    <location>
        <begin position="151"/>
        <end position="176"/>
    </location>
</feature>
<dbReference type="Pfam" id="PF02653">
    <property type="entry name" value="BPD_transp_2"/>
    <property type="match status" value="1"/>
</dbReference>
<dbReference type="EMBL" id="OCNJ01000002">
    <property type="protein sequence ID" value="SOD92363.1"/>
    <property type="molecule type" value="Genomic_DNA"/>
</dbReference>
<dbReference type="InterPro" id="IPR052157">
    <property type="entry name" value="BCAA_transport_permease"/>
</dbReference>
<dbReference type="PANTHER" id="PTHR11795">
    <property type="entry name" value="BRANCHED-CHAIN AMINO ACID TRANSPORT SYSTEM PERMEASE PROTEIN LIVH"/>
    <property type="match status" value="1"/>
</dbReference>
<evidence type="ECO:0000313" key="11">
    <source>
        <dbReference type="Proteomes" id="UP000219621"/>
    </source>
</evidence>
<evidence type="ECO:0000313" key="10">
    <source>
        <dbReference type="EMBL" id="SOD92363.1"/>
    </source>
</evidence>
<feature type="transmembrane region" description="Helical" evidence="9">
    <location>
        <begin position="78"/>
        <end position="101"/>
    </location>
</feature>
<evidence type="ECO:0000256" key="1">
    <source>
        <dbReference type="ARBA" id="ARBA00004651"/>
    </source>
</evidence>
<organism evidence="10 11">
    <name type="scientific">Caenispirillum bisanense</name>
    <dbReference type="NCBI Taxonomy" id="414052"/>
    <lineage>
        <taxon>Bacteria</taxon>
        <taxon>Pseudomonadati</taxon>
        <taxon>Pseudomonadota</taxon>
        <taxon>Alphaproteobacteria</taxon>
        <taxon>Rhodospirillales</taxon>
        <taxon>Novispirillaceae</taxon>
        <taxon>Caenispirillum</taxon>
    </lineage>
</organism>
<dbReference type="PANTHER" id="PTHR11795:SF451">
    <property type="entry name" value="ABC TRANSPORTER PERMEASE PROTEIN"/>
    <property type="match status" value="1"/>
</dbReference>
<proteinExistence type="inferred from homology"/>
<keyword evidence="4 9" id="KW-0812">Transmembrane</keyword>
<feature type="transmembrane region" description="Helical" evidence="9">
    <location>
        <begin position="52"/>
        <end position="72"/>
    </location>
</feature>
<dbReference type="OrthoDB" id="9778908at2"/>
<dbReference type="InterPro" id="IPR001851">
    <property type="entry name" value="ABC_transp_permease"/>
</dbReference>
<dbReference type="AlphaFoldDB" id="A0A286G9Z4"/>
<comment type="similarity">
    <text evidence="8">Belongs to the binding-protein-dependent transport system permease family. LivHM subfamily.</text>
</comment>
<comment type="subcellular location">
    <subcellularLocation>
        <location evidence="1">Cell membrane</location>
        <topology evidence="1">Multi-pass membrane protein</topology>
    </subcellularLocation>
</comment>
<reference evidence="10 11" key="1">
    <citation type="submission" date="2017-09" db="EMBL/GenBank/DDBJ databases">
        <authorList>
            <person name="Ehlers B."/>
            <person name="Leendertz F.H."/>
        </authorList>
    </citation>
    <scope>NUCLEOTIDE SEQUENCE [LARGE SCALE GENOMIC DNA]</scope>
    <source>
        <strain evidence="10 11">USBA 140</strain>
    </source>
</reference>
<evidence type="ECO:0000256" key="3">
    <source>
        <dbReference type="ARBA" id="ARBA00022475"/>
    </source>
</evidence>
<protein>
    <submittedName>
        <fullName evidence="10">Amino acid/amide ABC transporter membrane protein 1, HAAT family</fullName>
    </submittedName>
</protein>
<dbReference type="GO" id="GO:0006865">
    <property type="term" value="P:amino acid transport"/>
    <property type="evidence" value="ECO:0007669"/>
    <property type="project" value="UniProtKB-KW"/>
</dbReference>
<keyword evidence="6 9" id="KW-1133">Transmembrane helix</keyword>
<evidence type="ECO:0000256" key="2">
    <source>
        <dbReference type="ARBA" id="ARBA00022448"/>
    </source>
</evidence>
<accession>A0A286G9Z4</accession>
<keyword evidence="3" id="KW-1003">Cell membrane</keyword>
<sequence>MDFLSSVFVEPFVQIGQYPLFFVEVVIGGLLSGVMYSLVALGFVLIFKASGVFNFAQGAMVLFAALSFAGLMEHGLHWSIALVLTMGIMALVAIAVERLVLGKLVNQPHIILFMATIGITYFLDGFGQTIWGSDVKVLDIGIPQTPIDVGGVFINQFDIFAAVVAGLLVLVLAVFFQKTRVGRALRAVADDHQAALSVGIPLKTIWAIVWTVAGLVGLVAGIMWGSKLGVQFSLALVALKALPVLILGGFTSIPGAIVGGLIVGVGEKVAEVFWGAAFGGAIEDWFAYMLALVFLLFRPQGLFGEKIIERV</sequence>
<evidence type="ECO:0000256" key="6">
    <source>
        <dbReference type="ARBA" id="ARBA00022989"/>
    </source>
</evidence>